<proteinExistence type="predicted"/>
<dbReference type="Proteomes" id="UP001189180">
    <property type="component" value="Unassembled WGS sequence"/>
</dbReference>
<name>A0ABC9HFN8_FASHE</name>
<sequence length="73" mass="8018">MIRACPSISHVSPEQRNKCGSQDILRDREPTCPYYVQLCPDSPSESGPQLTIRISTGDSPLHLVSVRTHPTAS</sequence>
<dbReference type="AlphaFoldDB" id="A0ABC9HFN8"/>
<keyword evidence="3" id="KW-1185">Reference proteome</keyword>
<feature type="compositionally biased region" description="Polar residues" evidence="1">
    <location>
        <begin position="9"/>
        <end position="20"/>
    </location>
</feature>
<reference evidence="2 3" key="1">
    <citation type="submission" date="2024-08" db="EMBL/GenBank/DDBJ databases">
        <authorList>
            <person name="Paterson S."/>
        </authorList>
    </citation>
    <scope>NUCLEOTIDE SEQUENCE [LARGE SCALE GENOMIC DNA]</scope>
</reference>
<protein>
    <submittedName>
        <fullName evidence="2">Uncharacterized protein</fullName>
    </submittedName>
</protein>
<evidence type="ECO:0000313" key="3">
    <source>
        <dbReference type="Proteomes" id="UP001189180"/>
    </source>
</evidence>
<organism evidence="2 3">
    <name type="scientific">Fasciola hepatica</name>
    <name type="common">Liver fluke</name>
    <dbReference type="NCBI Taxonomy" id="6192"/>
    <lineage>
        <taxon>Eukaryota</taxon>
        <taxon>Metazoa</taxon>
        <taxon>Spiralia</taxon>
        <taxon>Lophotrochozoa</taxon>
        <taxon>Platyhelminthes</taxon>
        <taxon>Trematoda</taxon>
        <taxon>Digenea</taxon>
        <taxon>Plagiorchiida</taxon>
        <taxon>Echinostomata</taxon>
        <taxon>Echinostomatoidea</taxon>
        <taxon>Fasciolidae</taxon>
        <taxon>Fasciola</taxon>
    </lineage>
</organism>
<accession>A0ABC9HFN8</accession>
<feature type="region of interest" description="Disordered" evidence="1">
    <location>
        <begin position="1"/>
        <end position="22"/>
    </location>
</feature>
<comment type="caution">
    <text evidence="2">The sequence shown here is derived from an EMBL/GenBank/DDBJ whole genome shotgun (WGS) entry which is preliminary data.</text>
</comment>
<evidence type="ECO:0000313" key="2">
    <source>
        <dbReference type="EMBL" id="CAM0512272.1"/>
    </source>
</evidence>
<evidence type="ECO:0000256" key="1">
    <source>
        <dbReference type="SAM" id="MobiDB-lite"/>
    </source>
</evidence>
<dbReference type="EMBL" id="CANUEZ050000207">
    <property type="protein sequence ID" value="CAM0512272.1"/>
    <property type="molecule type" value="Genomic_DNA"/>
</dbReference>
<gene>
    <name evidence="2" type="ORF">FHB240107_LOCUS6627</name>
</gene>